<proteinExistence type="predicted"/>
<reference evidence="1" key="1">
    <citation type="submission" date="2022-10" db="EMBL/GenBank/DDBJ databases">
        <title>Culturing micro-colonial fungi from biological soil crusts in the Mojave desert and describing Neophaeococcomyces mojavensis, and introducing the new genera and species Taxawa tesnikishii.</title>
        <authorList>
            <person name="Kurbessoian T."/>
            <person name="Stajich J.E."/>
        </authorList>
    </citation>
    <scope>NUCLEOTIDE SEQUENCE</scope>
    <source>
        <strain evidence="1">JES_115</strain>
    </source>
</reference>
<name>A0ACC2YVZ2_9PEZI</name>
<dbReference type="Proteomes" id="UP001172680">
    <property type="component" value="Unassembled WGS sequence"/>
</dbReference>
<gene>
    <name evidence="1" type="ORF">H2199_006387</name>
</gene>
<comment type="caution">
    <text evidence="1">The sequence shown here is derived from an EMBL/GenBank/DDBJ whole genome shotgun (WGS) entry which is preliminary data.</text>
</comment>
<organism evidence="1 2">
    <name type="scientific">Coniosporium tulheliwenetii</name>
    <dbReference type="NCBI Taxonomy" id="3383036"/>
    <lineage>
        <taxon>Eukaryota</taxon>
        <taxon>Fungi</taxon>
        <taxon>Dikarya</taxon>
        <taxon>Ascomycota</taxon>
        <taxon>Pezizomycotina</taxon>
        <taxon>Dothideomycetes</taxon>
        <taxon>Dothideomycetes incertae sedis</taxon>
        <taxon>Coniosporium</taxon>
    </lineage>
</organism>
<protein>
    <submittedName>
        <fullName evidence="1">Uncharacterized protein</fullName>
    </submittedName>
</protein>
<accession>A0ACC2YVZ2</accession>
<evidence type="ECO:0000313" key="2">
    <source>
        <dbReference type="Proteomes" id="UP001172680"/>
    </source>
</evidence>
<sequence length="98" mass="10216">MCEKIVAREIIANLTATTADVKQPQSQTDAIPLFVSRQTAGVRKEQLLRDSTFKITPLRGLGQGAACIADLPGASTASAAHGAHKSLSPPAVNTSYLA</sequence>
<keyword evidence="2" id="KW-1185">Reference proteome</keyword>
<dbReference type="EMBL" id="JAPDRP010000019">
    <property type="protein sequence ID" value="KAJ9639354.1"/>
    <property type="molecule type" value="Genomic_DNA"/>
</dbReference>
<evidence type="ECO:0000313" key="1">
    <source>
        <dbReference type="EMBL" id="KAJ9639354.1"/>
    </source>
</evidence>